<protein>
    <submittedName>
        <fullName evidence="1">Uncharacterized protein</fullName>
    </submittedName>
</protein>
<comment type="caution">
    <text evidence="1">The sequence shown here is derived from an EMBL/GenBank/DDBJ whole genome shotgun (WGS) entry which is preliminary data.</text>
</comment>
<dbReference type="EMBL" id="MU118403">
    <property type="protein sequence ID" value="KAF9642621.1"/>
    <property type="molecule type" value="Genomic_DNA"/>
</dbReference>
<organism evidence="1 2">
    <name type="scientific">Thelephora ganbajun</name>
    <name type="common">Ganba fungus</name>
    <dbReference type="NCBI Taxonomy" id="370292"/>
    <lineage>
        <taxon>Eukaryota</taxon>
        <taxon>Fungi</taxon>
        <taxon>Dikarya</taxon>
        <taxon>Basidiomycota</taxon>
        <taxon>Agaricomycotina</taxon>
        <taxon>Agaricomycetes</taxon>
        <taxon>Thelephorales</taxon>
        <taxon>Thelephoraceae</taxon>
        <taxon>Thelephora</taxon>
    </lineage>
</organism>
<feature type="non-terminal residue" evidence="1">
    <location>
        <position position="1"/>
    </location>
</feature>
<accession>A0ACB6YYX7</accession>
<sequence>EARVSGATASIALLQTLNKPAPPFFAAENLALTVPYVGCAAFGFLLASGVMGAEVFYGKNMSVVTSGPPHIGKAAGGKWAFHIAGCCQSQSSRYDVRGWEESVDAAGLSQCSEAMVAKF</sequence>
<reference evidence="1" key="2">
    <citation type="journal article" date="2020" name="Nat. Commun.">
        <title>Large-scale genome sequencing of mycorrhizal fungi provides insights into the early evolution of symbiotic traits.</title>
        <authorList>
            <person name="Miyauchi S."/>
            <person name="Kiss E."/>
            <person name="Kuo A."/>
            <person name="Drula E."/>
            <person name="Kohler A."/>
            <person name="Sanchez-Garcia M."/>
            <person name="Morin E."/>
            <person name="Andreopoulos B."/>
            <person name="Barry K.W."/>
            <person name="Bonito G."/>
            <person name="Buee M."/>
            <person name="Carver A."/>
            <person name="Chen C."/>
            <person name="Cichocki N."/>
            <person name="Clum A."/>
            <person name="Culley D."/>
            <person name="Crous P.W."/>
            <person name="Fauchery L."/>
            <person name="Girlanda M."/>
            <person name="Hayes R.D."/>
            <person name="Keri Z."/>
            <person name="LaButti K."/>
            <person name="Lipzen A."/>
            <person name="Lombard V."/>
            <person name="Magnuson J."/>
            <person name="Maillard F."/>
            <person name="Murat C."/>
            <person name="Nolan M."/>
            <person name="Ohm R.A."/>
            <person name="Pangilinan J."/>
            <person name="Pereira M.F."/>
            <person name="Perotto S."/>
            <person name="Peter M."/>
            <person name="Pfister S."/>
            <person name="Riley R."/>
            <person name="Sitrit Y."/>
            <person name="Stielow J.B."/>
            <person name="Szollosi G."/>
            <person name="Zifcakova L."/>
            <person name="Stursova M."/>
            <person name="Spatafora J.W."/>
            <person name="Tedersoo L."/>
            <person name="Vaario L.M."/>
            <person name="Yamada A."/>
            <person name="Yan M."/>
            <person name="Wang P."/>
            <person name="Xu J."/>
            <person name="Bruns T."/>
            <person name="Baldrian P."/>
            <person name="Vilgalys R."/>
            <person name="Dunand C."/>
            <person name="Henrissat B."/>
            <person name="Grigoriev I.V."/>
            <person name="Hibbett D."/>
            <person name="Nagy L.G."/>
            <person name="Martin F.M."/>
        </authorList>
    </citation>
    <scope>NUCLEOTIDE SEQUENCE</scope>
    <source>
        <strain evidence="1">P2</strain>
    </source>
</reference>
<reference evidence="1" key="1">
    <citation type="submission" date="2019-10" db="EMBL/GenBank/DDBJ databases">
        <authorList>
            <consortium name="DOE Joint Genome Institute"/>
            <person name="Kuo A."/>
            <person name="Miyauchi S."/>
            <person name="Kiss E."/>
            <person name="Drula E."/>
            <person name="Kohler A."/>
            <person name="Sanchez-Garcia M."/>
            <person name="Andreopoulos B."/>
            <person name="Barry K.W."/>
            <person name="Bonito G."/>
            <person name="Buee M."/>
            <person name="Carver A."/>
            <person name="Chen C."/>
            <person name="Cichocki N."/>
            <person name="Clum A."/>
            <person name="Culley D."/>
            <person name="Crous P.W."/>
            <person name="Fauchery L."/>
            <person name="Girlanda M."/>
            <person name="Hayes R."/>
            <person name="Keri Z."/>
            <person name="Labutti K."/>
            <person name="Lipzen A."/>
            <person name="Lombard V."/>
            <person name="Magnuson J."/>
            <person name="Maillard F."/>
            <person name="Morin E."/>
            <person name="Murat C."/>
            <person name="Nolan M."/>
            <person name="Ohm R."/>
            <person name="Pangilinan J."/>
            <person name="Pereira M."/>
            <person name="Perotto S."/>
            <person name="Peter M."/>
            <person name="Riley R."/>
            <person name="Sitrit Y."/>
            <person name="Stielow B."/>
            <person name="Szollosi G."/>
            <person name="Zifcakova L."/>
            <person name="Stursova M."/>
            <person name="Spatafora J.W."/>
            <person name="Tedersoo L."/>
            <person name="Vaario L.-M."/>
            <person name="Yamada A."/>
            <person name="Yan M."/>
            <person name="Wang P."/>
            <person name="Xu J."/>
            <person name="Bruns T."/>
            <person name="Baldrian P."/>
            <person name="Vilgalys R."/>
            <person name="Henrissat B."/>
            <person name="Grigoriev I.V."/>
            <person name="Hibbett D."/>
            <person name="Nagy L.G."/>
            <person name="Martin F.M."/>
        </authorList>
    </citation>
    <scope>NUCLEOTIDE SEQUENCE</scope>
    <source>
        <strain evidence="1">P2</strain>
    </source>
</reference>
<keyword evidence="2" id="KW-1185">Reference proteome</keyword>
<dbReference type="Proteomes" id="UP000886501">
    <property type="component" value="Unassembled WGS sequence"/>
</dbReference>
<gene>
    <name evidence="1" type="ORF">BDM02DRAFT_3124375</name>
</gene>
<evidence type="ECO:0000313" key="1">
    <source>
        <dbReference type="EMBL" id="KAF9642621.1"/>
    </source>
</evidence>
<name>A0ACB6YYX7_THEGA</name>
<evidence type="ECO:0000313" key="2">
    <source>
        <dbReference type="Proteomes" id="UP000886501"/>
    </source>
</evidence>
<proteinExistence type="predicted"/>